<dbReference type="InterPro" id="IPR002641">
    <property type="entry name" value="PNPLA_dom"/>
</dbReference>
<dbReference type="PANTHER" id="PTHR24185:SF1">
    <property type="entry name" value="CALCIUM-INDEPENDENT PHOSPHOLIPASE A2-GAMMA"/>
    <property type="match status" value="1"/>
</dbReference>
<evidence type="ECO:0000259" key="5">
    <source>
        <dbReference type="PROSITE" id="PS51635"/>
    </source>
</evidence>
<feature type="short sequence motif" description="GXSXG" evidence="4">
    <location>
        <begin position="161"/>
        <end position="165"/>
    </location>
</feature>
<dbReference type="SUPFAM" id="SSF52151">
    <property type="entry name" value="FabD/lysophospholipase-like"/>
    <property type="match status" value="1"/>
</dbReference>
<dbReference type="GO" id="GO:0019369">
    <property type="term" value="P:arachidonate metabolic process"/>
    <property type="evidence" value="ECO:0007669"/>
    <property type="project" value="TreeGrafter"/>
</dbReference>
<dbReference type="InterPro" id="IPR045217">
    <property type="entry name" value="PNPLA8-like"/>
</dbReference>
<dbReference type="GO" id="GO:0016042">
    <property type="term" value="P:lipid catabolic process"/>
    <property type="evidence" value="ECO:0007669"/>
    <property type="project" value="UniProtKB-UniRule"/>
</dbReference>
<dbReference type="GO" id="GO:0047499">
    <property type="term" value="F:calcium-independent phospholipase A2 activity"/>
    <property type="evidence" value="ECO:0007669"/>
    <property type="project" value="TreeGrafter"/>
</dbReference>
<dbReference type="PANTHER" id="PTHR24185">
    <property type="entry name" value="CALCIUM-INDEPENDENT PHOSPHOLIPASE A2-GAMMA"/>
    <property type="match status" value="1"/>
</dbReference>
<feature type="active site" description="Proton acceptor" evidence="4">
    <location>
        <position position="311"/>
    </location>
</feature>
<feature type="short sequence motif" description="DGA/G" evidence="4">
    <location>
        <begin position="311"/>
        <end position="313"/>
    </location>
</feature>
<keyword evidence="7" id="KW-1185">Reference proteome</keyword>
<keyword evidence="1 4" id="KW-0378">Hydrolase</keyword>
<keyword evidence="2 4" id="KW-0442">Lipid degradation</keyword>
<accession>A0A9J6BFZ8</accession>
<feature type="active site" description="Nucleophile" evidence="4">
    <location>
        <position position="163"/>
    </location>
</feature>
<comment type="caution">
    <text evidence="6">The sequence shown here is derived from an EMBL/GenBank/DDBJ whole genome shotgun (WGS) entry which is preliminary data.</text>
</comment>
<evidence type="ECO:0000313" key="7">
    <source>
        <dbReference type="Proteomes" id="UP001107558"/>
    </source>
</evidence>
<feature type="short sequence motif" description="GXGXXG" evidence="4">
    <location>
        <begin position="129"/>
        <end position="134"/>
    </location>
</feature>
<evidence type="ECO:0000256" key="4">
    <source>
        <dbReference type="PROSITE-ProRule" id="PRU01161"/>
    </source>
</evidence>
<evidence type="ECO:0000313" key="6">
    <source>
        <dbReference type="EMBL" id="KAG5668406.1"/>
    </source>
</evidence>
<keyword evidence="3 4" id="KW-0443">Lipid metabolism</keyword>
<gene>
    <name evidence="6" type="ORF">PVAND_016346</name>
</gene>
<dbReference type="Gene3D" id="3.40.1090.10">
    <property type="entry name" value="Cytosolic phospholipase A2 catalytic domain"/>
    <property type="match status" value="1"/>
</dbReference>
<organism evidence="6 7">
    <name type="scientific">Polypedilum vanderplanki</name>
    <name type="common">Sleeping chironomid midge</name>
    <dbReference type="NCBI Taxonomy" id="319348"/>
    <lineage>
        <taxon>Eukaryota</taxon>
        <taxon>Metazoa</taxon>
        <taxon>Ecdysozoa</taxon>
        <taxon>Arthropoda</taxon>
        <taxon>Hexapoda</taxon>
        <taxon>Insecta</taxon>
        <taxon>Pterygota</taxon>
        <taxon>Neoptera</taxon>
        <taxon>Endopterygota</taxon>
        <taxon>Diptera</taxon>
        <taxon>Nematocera</taxon>
        <taxon>Chironomoidea</taxon>
        <taxon>Chironomidae</taxon>
        <taxon>Chironominae</taxon>
        <taxon>Polypedilum</taxon>
        <taxon>Polypedilum</taxon>
    </lineage>
</organism>
<evidence type="ECO:0000256" key="2">
    <source>
        <dbReference type="ARBA" id="ARBA00022963"/>
    </source>
</evidence>
<dbReference type="Pfam" id="PF01734">
    <property type="entry name" value="Patatin"/>
    <property type="match status" value="1"/>
</dbReference>
<name>A0A9J6BFZ8_POLVA</name>
<feature type="domain" description="PNPLA" evidence="5">
    <location>
        <begin position="125"/>
        <end position="324"/>
    </location>
</feature>
<dbReference type="GO" id="GO:0016020">
    <property type="term" value="C:membrane"/>
    <property type="evidence" value="ECO:0007669"/>
    <property type="project" value="TreeGrafter"/>
</dbReference>
<dbReference type="CDD" id="cd07211">
    <property type="entry name" value="Pat_PNPLA8"/>
    <property type="match status" value="1"/>
</dbReference>
<reference evidence="6" key="1">
    <citation type="submission" date="2021-03" db="EMBL/GenBank/DDBJ databases">
        <title>Chromosome level genome of the anhydrobiotic midge Polypedilum vanderplanki.</title>
        <authorList>
            <person name="Yoshida Y."/>
            <person name="Kikawada T."/>
            <person name="Gusev O."/>
        </authorList>
    </citation>
    <scope>NUCLEOTIDE SEQUENCE</scope>
    <source>
        <strain evidence="6">NIAS01</strain>
        <tissue evidence="6">Whole body or cell culture</tissue>
    </source>
</reference>
<evidence type="ECO:0000256" key="1">
    <source>
        <dbReference type="ARBA" id="ARBA00022801"/>
    </source>
</evidence>
<dbReference type="Proteomes" id="UP001107558">
    <property type="component" value="Chromosome 4"/>
</dbReference>
<proteinExistence type="predicted"/>
<sequence length="505" mass="58770">MIKALKRNFLYQLSQIYYHRPFVQKRFSHNHHFDQSKFHYLINSINQNKSNPSDQVEFLQVLNKTIENDRQFMDVHVQELATNLLIDILNEQKIERCKEVDENCRLGLALLGYTPPLQTEYLRILSIDGGGIRGILVIELMRRLEELTGKRVFELFDFICGVSTGAIFVCGLASDINRTLMDGKRIYKEVSKKVFHLPSTFDMLSGTSRLMWSHAYYDVQLWEKLLKETTSEQRIIETSKSGKIPKFCCVSTTVSEDAIDAHVFRNYILPWNVESIYNGSHTAALWEVVRCSSAAPTYFGDYILNNQVHQDGGVLYNNPSCVAIHEAKLLWPNQKLCLVSIGTGRSPNKKKVDSQKLYLANDVNKMFKEELVQTSSWKTKFMRILDAATDTEQTHHILSETKDIIQTSTWKTKFLRIIESATDTEKTHRILSDLMEPGTYFRFNPYLTQMISMTECNPEKWKQLENDAMMYYRRNEHKFEELAEKLLQPRSSITTLNDMLFKRFV</sequence>
<protein>
    <recommendedName>
        <fullName evidence="5">PNPLA domain-containing protein</fullName>
    </recommendedName>
</protein>
<dbReference type="OrthoDB" id="10021675at2759"/>
<dbReference type="AlphaFoldDB" id="A0A9J6BFZ8"/>
<dbReference type="PROSITE" id="PS51635">
    <property type="entry name" value="PNPLA"/>
    <property type="match status" value="1"/>
</dbReference>
<evidence type="ECO:0000256" key="3">
    <source>
        <dbReference type="ARBA" id="ARBA00023098"/>
    </source>
</evidence>
<dbReference type="EMBL" id="JADBJN010000004">
    <property type="protein sequence ID" value="KAG5668406.1"/>
    <property type="molecule type" value="Genomic_DNA"/>
</dbReference>
<dbReference type="InterPro" id="IPR016035">
    <property type="entry name" value="Acyl_Trfase/lysoPLipase"/>
</dbReference>